<sequence>MRIGAVRTGAALRSILGHARTKAPKAECNRVDGFVQVRRASGQPDAFANGRALTCRLSVFVLSVRLARKSVTFRCSREQDEPSVCRTDAYEREVQNIWSNNQSACCTHRQRSFFLKPTDP</sequence>
<protein>
    <submittedName>
        <fullName evidence="1">Uncharacterized protein</fullName>
    </submittedName>
</protein>
<name>A0A4C1WWI2_EUMVA</name>
<dbReference type="EMBL" id="BGZK01000659">
    <property type="protein sequence ID" value="GBP55002.1"/>
    <property type="molecule type" value="Genomic_DNA"/>
</dbReference>
<comment type="caution">
    <text evidence="1">The sequence shown here is derived from an EMBL/GenBank/DDBJ whole genome shotgun (WGS) entry which is preliminary data.</text>
</comment>
<reference evidence="1 2" key="1">
    <citation type="journal article" date="2019" name="Commun. Biol.">
        <title>The bagworm genome reveals a unique fibroin gene that provides high tensile strength.</title>
        <authorList>
            <person name="Kono N."/>
            <person name="Nakamura H."/>
            <person name="Ohtoshi R."/>
            <person name="Tomita M."/>
            <person name="Numata K."/>
            <person name="Arakawa K."/>
        </authorList>
    </citation>
    <scope>NUCLEOTIDE SEQUENCE [LARGE SCALE GENOMIC DNA]</scope>
</reference>
<gene>
    <name evidence="1" type="ORF">EVAR_34477_1</name>
</gene>
<dbReference type="Proteomes" id="UP000299102">
    <property type="component" value="Unassembled WGS sequence"/>
</dbReference>
<accession>A0A4C1WWI2</accession>
<evidence type="ECO:0000313" key="1">
    <source>
        <dbReference type="EMBL" id="GBP55002.1"/>
    </source>
</evidence>
<organism evidence="1 2">
    <name type="scientific">Eumeta variegata</name>
    <name type="common">Bagworm moth</name>
    <name type="synonym">Eumeta japonica</name>
    <dbReference type="NCBI Taxonomy" id="151549"/>
    <lineage>
        <taxon>Eukaryota</taxon>
        <taxon>Metazoa</taxon>
        <taxon>Ecdysozoa</taxon>
        <taxon>Arthropoda</taxon>
        <taxon>Hexapoda</taxon>
        <taxon>Insecta</taxon>
        <taxon>Pterygota</taxon>
        <taxon>Neoptera</taxon>
        <taxon>Endopterygota</taxon>
        <taxon>Lepidoptera</taxon>
        <taxon>Glossata</taxon>
        <taxon>Ditrysia</taxon>
        <taxon>Tineoidea</taxon>
        <taxon>Psychidae</taxon>
        <taxon>Oiketicinae</taxon>
        <taxon>Eumeta</taxon>
    </lineage>
</organism>
<evidence type="ECO:0000313" key="2">
    <source>
        <dbReference type="Proteomes" id="UP000299102"/>
    </source>
</evidence>
<proteinExistence type="predicted"/>
<keyword evidence="2" id="KW-1185">Reference proteome</keyword>
<dbReference type="AlphaFoldDB" id="A0A4C1WWI2"/>